<dbReference type="Proteomes" id="UP000037035">
    <property type="component" value="Unassembled WGS sequence"/>
</dbReference>
<protein>
    <submittedName>
        <fullName evidence="1">Uncharacterized protein</fullName>
    </submittedName>
</protein>
<evidence type="ECO:0000313" key="1">
    <source>
        <dbReference type="EMBL" id="KNZ54616.1"/>
    </source>
</evidence>
<gene>
    <name evidence="1" type="ORF">VP01_28g7</name>
</gene>
<name>A0A0L6V1H4_9BASI</name>
<keyword evidence="2" id="KW-1185">Reference proteome</keyword>
<evidence type="ECO:0000313" key="2">
    <source>
        <dbReference type="Proteomes" id="UP000037035"/>
    </source>
</evidence>
<dbReference type="EMBL" id="LAVV01007835">
    <property type="protein sequence ID" value="KNZ54616.1"/>
    <property type="molecule type" value="Genomic_DNA"/>
</dbReference>
<proteinExistence type="predicted"/>
<accession>A0A0L6V1H4</accession>
<dbReference type="VEuPathDB" id="FungiDB:VP01_28g7"/>
<sequence>MTNSGGIIIKTWKSGSPNLKWEITFPHVEGFMKKKLFILKNEAIFLTWEKTLVDLVQTKAGLSLLRADPNKEAKRAHQEALLEKQQKWAEAA</sequence>
<reference evidence="1 2" key="1">
    <citation type="submission" date="2015-08" db="EMBL/GenBank/DDBJ databases">
        <title>Next Generation Sequencing and Analysis of the Genome of Puccinia sorghi L Schw, the Causal Agent of Maize Common Rust.</title>
        <authorList>
            <person name="Rochi L."/>
            <person name="Burguener G."/>
            <person name="Darino M."/>
            <person name="Turjanski A."/>
            <person name="Kreff E."/>
            <person name="Dieguez M.J."/>
            <person name="Sacco F."/>
        </authorList>
    </citation>
    <scope>NUCLEOTIDE SEQUENCE [LARGE SCALE GENOMIC DNA]</scope>
    <source>
        <strain evidence="1 2">RO10H11247</strain>
    </source>
</reference>
<organism evidence="1 2">
    <name type="scientific">Puccinia sorghi</name>
    <dbReference type="NCBI Taxonomy" id="27349"/>
    <lineage>
        <taxon>Eukaryota</taxon>
        <taxon>Fungi</taxon>
        <taxon>Dikarya</taxon>
        <taxon>Basidiomycota</taxon>
        <taxon>Pucciniomycotina</taxon>
        <taxon>Pucciniomycetes</taxon>
        <taxon>Pucciniales</taxon>
        <taxon>Pucciniaceae</taxon>
        <taxon>Puccinia</taxon>
    </lineage>
</organism>
<dbReference type="AlphaFoldDB" id="A0A0L6V1H4"/>
<comment type="caution">
    <text evidence="1">The sequence shown here is derived from an EMBL/GenBank/DDBJ whole genome shotgun (WGS) entry which is preliminary data.</text>
</comment>